<dbReference type="InterPro" id="IPR013766">
    <property type="entry name" value="Thioredoxin_domain"/>
</dbReference>
<dbReference type="InterPro" id="IPR036249">
    <property type="entry name" value="Thioredoxin-like_sf"/>
</dbReference>
<gene>
    <name evidence="2" type="ORF">SAMN04488034_11220</name>
</gene>
<proteinExistence type="predicted"/>
<dbReference type="Gene3D" id="3.40.30.10">
    <property type="entry name" value="Glutaredoxin"/>
    <property type="match status" value="1"/>
</dbReference>
<evidence type="ECO:0000259" key="1">
    <source>
        <dbReference type="Pfam" id="PF00085"/>
    </source>
</evidence>
<accession>A0A1H5PEZ0</accession>
<dbReference type="SUPFAM" id="SSF52833">
    <property type="entry name" value="Thioredoxin-like"/>
    <property type="match status" value="1"/>
</dbReference>
<dbReference type="RefSeq" id="WP_093114366.1">
    <property type="nucleotide sequence ID" value="NZ_FNGG01000012.1"/>
</dbReference>
<sequence>MKIFLYTLAVLTAVNCGSSNQKNKETEETTTIPAPPVQEEQNDILVGSIQKSDLTQAPHDAWFDPNYTTYEPSPEALETIKNNINDYEIKLFMGTWCSDSQLQVPRFLKLLGESDYDMDRLEMKAVEEDKTLPNDLHKEYDITYVPTIIFYKDGKEVNRFVEYPQKSFEEDIAAIVSGEDYKHSYE</sequence>
<keyword evidence="3" id="KW-1185">Reference proteome</keyword>
<dbReference type="Pfam" id="PF00085">
    <property type="entry name" value="Thioredoxin"/>
    <property type="match status" value="1"/>
</dbReference>
<dbReference type="EMBL" id="FNUG01000012">
    <property type="protein sequence ID" value="SEF11651.1"/>
    <property type="molecule type" value="Genomic_DNA"/>
</dbReference>
<dbReference type="GO" id="GO:0016853">
    <property type="term" value="F:isomerase activity"/>
    <property type="evidence" value="ECO:0007669"/>
    <property type="project" value="UniProtKB-KW"/>
</dbReference>
<feature type="domain" description="Thioredoxin" evidence="1">
    <location>
        <begin position="91"/>
        <end position="165"/>
    </location>
</feature>
<name>A0A1H5PEZ0_9FLAO</name>
<dbReference type="STRING" id="390640.SAMN04488034_11220"/>
<dbReference type="OrthoDB" id="6398367at2"/>
<evidence type="ECO:0000313" key="2">
    <source>
        <dbReference type="EMBL" id="SEF11651.1"/>
    </source>
</evidence>
<protein>
    <submittedName>
        <fullName evidence="2">Thiol-disulfide isomerase or thioredoxin</fullName>
    </submittedName>
</protein>
<keyword evidence="2" id="KW-0413">Isomerase</keyword>
<dbReference type="AlphaFoldDB" id="A0A1H5PEZ0"/>
<dbReference type="CDD" id="cd02947">
    <property type="entry name" value="TRX_family"/>
    <property type="match status" value="1"/>
</dbReference>
<dbReference type="Proteomes" id="UP000199448">
    <property type="component" value="Unassembled WGS sequence"/>
</dbReference>
<evidence type="ECO:0000313" key="3">
    <source>
        <dbReference type="Proteomes" id="UP000199448"/>
    </source>
</evidence>
<organism evidence="2 3">
    <name type="scientific">Salinimicrobium catena</name>
    <dbReference type="NCBI Taxonomy" id="390640"/>
    <lineage>
        <taxon>Bacteria</taxon>
        <taxon>Pseudomonadati</taxon>
        <taxon>Bacteroidota</taxon>
        <taxon>Flavobacteriia</taxon>
        <taxon>Flavobacteriales</taxon>
        <taxon>Flavobacteriaceae</taxon>
        <taxon>Salinimicrobium</taxon>
    </lineage>
</organism>
<reference evidence="2 3" key="1">
    <citation type="submission" date="2016-10" db="EMBL/GenBank/DDBJ databases">
        <authorList>
            <person name="de Groot N.N."/>
        </authorList>
    </citation>
    <scope>NUCLEOTIDE SEQUENCE [LARGE SCALE GENOMIC DNA]</scope>
    <source>
        <strain evidence="2 3">DSM 23553</strain>
    </source>
</reference>